<dbReference type="GO" id="GO:0007160">
    <property type="term" value="P:cell-matrix adhesion"/>
    <property type="evidence" value="ECO:0007669"/>
    <property type="project" value="TreeGrafter"/>
</dbReference>
<feature type="chain" id="PRO_5042856144" evidence="3">
    <location>
        <begin position="17"/>
        <end position="1201"/>
    </location>
</feature>
<feature type="signal peptide" evidence="3">
    <location>
        <begin position="1"/>
        <end position="16"/>
    </location>
</feature>
<evidence type="ECO:0000313" key="5">
    <source>
        <dbReference type="Proteomes" id="UP001347796"/>
    </source>
</evidence>
<dbReference type="AlphaFoldDB" id="A0AAN8KD64"/>
<dbReference type="InterPro" id="IPR026664">
    <property type="entry name" value="Stereocilin-rel"/>
</dbReference>
<protein>
    <submittedName>
        <fullName evidence="4">Uncharacterized protein</fullName>
    </submittedName>
</protein>
<evidence type="ECO:0000256" key="3">
    <source>
        <dbReference type="SAM" id="SignalP"/>
    </source>
</evidence>
<sequence>MKTITLIALCVACALGTPHRSKRADGATDLLQKGEETLNALTEQVKNFDPSKLFEETTPFSDDEKTQLEEMRATNFFNFNDTDLARIFEVLKRYRGMEVDTKNAFEGLMGEQRTITSDLLEKLPLVLFTIVTPENMMKIKNKLTSSQKGNICRKALNMDSRAFTRIAKMFKCQDNFGKDAPEMDKQQASSLIEAFKEANGEASTWSADVWMNAIPFLRGLDSDDIKRMPASIVKENLDSLGEAIGDNEEVVKHIRESLGGLDKITGEQLEKMPIDKLPISDIRKIPPQAMKDAVSKIRDGRKKMTKAKQREVSKQLKEAFNVTGNNPIPDDMTAADIATIIQFNPNDRNILNKIPMELLENVTSQMSEVELEEDEKIGLVEKLRKTALKNFNSWDSNKVKSMKNFIGGLANQEFKDIPENNIKAVLNEGEFSDVDLPKSMARELVKMSTGVNTPLNKASIQKLGANTRALAADDVKNMADADLMDSDVLTILSTQREKLSRATKKQIMEKVQSSADPKGNLLKLGGLIKEAPLELIKQLTADELMTQVTTEPCSVDCEGAACEVLYKKAIESIGRPDIKNPEFNVENANKLCNIMCGIPLADIKSLPEDSKLSSLINVFNERKCLNQKQTKLLASKELSYLNFDNAAPSLTREDVENMGGHTLKYLSDAELKKIPAAVCKDVVRELGKVDLSDVPRKEMVMIAKYAVETCFQKVTGSLSDEELLLLGNLVCVLPKDRIAELASATAVEDLTAMIDSCPEIPREELKALKDKFVSTQGLTDFSTVDDSILALGARLLAYDCEANGDALQQIPDSVMAAGITDFVESVEKGMENEEMRKENGNENDIPNAERSLTMSDNKCMILKGVNARIAERTAEAAAASQNVRRKRSTGTVTCNDIKMMGNLASALTASHINGLSNTDFSDCASYLGEVNDWSDAQKTALVTKAKAAWGAVDTWTENNVLDMGSIGLGLTAAEITSLTFSVDSLATLGTISGWTTEQLSSGFTKWFGNRNHNTLTRVELSSIGHFACGIQHTNIGTIPADTYKFAAKDVGSADMCDSNQLTAYATLAKTSYGNTVANWDSSTVNEVGAVIGGLSASEIGTLAEQQLSAIDPTVISKLPGSALSGLTTTQIAYLSPAQAKSITDTQKANLSEDQKKAISKIAGVATDDDDDNAAPDSMKNMSAIFVGIMVLMAMTYTKVLF</sequence>
<keyword evidence="1 3" id="KW-0732">Signal</keyword>
<dbReference type="GO" id="GO:0009986">
    <property type="term" value="C:cell surface"/>
    <property type="evidence" value="ECO:0007669"/>
    <property type="project" value="TreeGrafter"/>
</dbReference>
<organism evidence="4 5">
    <name type="scientific">Patella caerulea</name>
    <name type="common">Rayed Mediterranean limpet</name>
    <dbReference type="NCBI Taxonomy" id="87958"/>
    <lineage>
        <taxon>Eukaryota</taxon>
        <taxon>Metazoa</taxon>
        <taxon>Spiralia</taxon>
        <taxon>Lophotrochozoa</taxon>
        <taxon>Mollusca</taxon>
        <taxon>Gastropoda</taxon>
        <taxon>Patellogastropoda</taxon>
        <taxon>Patelloidea</taxon>
        <taxon>Patellidae</taxon>
        <taxon>Patella</taxon>
    </lineage>
</organism>
<comment type="caution">
    <text evidence="4">The sequence shown here is derived from an EMBL/GenBank/DDBJ whole genome shotgun (WGS) entry which is preliminary data.</text>
</comment>
<dbReference type="PANTHER" id="PTHR23412:SF17">
    <property type="entry name" value="OTOANCORIN"/>
    <property type="match status" value="1"/>
</dbReference>
<reference evidence="4 5" key="1">
    <citation type="submission" date="2024-01" db="EMBL/GenBank/DDBJ databases">
        <title>The genome of the rayed Mediterranean limpet Patella caerulea (Linnaeus, 1758).</title>
        <authorList>
            <person name="Anh-Thu Weber A."/>
            <person name="Halstead-Nussloch G."/>
        </authorList>
    </citation>
    <scope>NUCLEOTIDE SEQUENCE [LARGE SCALE GENOMIC DNA]</scope>
    <source>
        <strain evidence="4">AATW-2023a</strain>
        <tissue evidence="4">Whole specimen</tissue>
    </source>
</reference>
<dbReference type="PANTHER" id="PTHR23412">
    <property type="entry name" value="STEREOCILIN RELATED"/>
    <property type="match status" value="1"/>
</dbReference>
<proteinExistence type="predicted"/>
<keyword evidence="5" id="KW-1185">Reference proteome</keyword>
<gene>
    <name evidence="4" type="ORF">SNE40_001005</name>
</gene>
<dbReference type="EMBL" id="JAZGQO010000001">
    <property type="protein sequence ID" value="KAK6195615.1"/>
    <property type="molecule type" value="Genomic_DNA"/>
</dbReference>
<evidence type="ECO:0000256" key="2">
    <source>
        <dbReference type="ARBA" id="ARBA00023180"/>
    </source>
</evidence>
<name>A0AAN8KD64_PATCE</name>
<evidence type="ECO:0000256" key="1">
    <source>
        <dbReference type="ARBA" id="ARBA00022729"/>
    </source>
</evidence>
<evidence type="ECO:0000313" key="4">
    <source>
        <dbReference type="EMBL" id="KAK6195615.1"/>
    </source>
</evidence>
<keyword evidence="2" id="KW-0325">Glycoprotein</keyword>
<dbReference type="Proteomes" id="UP001347796">
    <property type="component" value="Unassembled WGS sequence"/>
</dbReference>
<accession>A0AAN8KD64</accession>